<evidence type="ECO:0000256" key="4">
    <source>
        <dbReference type="RuleBase" id="RU364074"/>
    </source>
</evidence>
<dbReference type="Proteomes" id="UP000054423">
    <property type="component" value="Unassembled WGS sequence"/>
</dbReference>
<dbReference type="SUPFAM" id="SSF52518">
    <property type="entry name" value="Thiamin diphosphate-binding fold (THDP-binding)"/>
    <property type="match status" value="1"/>
</dbReference>
<dbReference type="OrthoDB" id="10266385at2759"/>
<keyword evidence="4" id="KW-0670">Pyruvate</keyword>
<dbReference type="InterPro" id="IPR027110">
    <property type="entry name" value="PDHB_mito-type"/>
</dbReference>
<dbReference type="EC" id="1.2.4.1" evidence="4"/>
<name>W2KC21_PHYNI</name>
<dbReference type="PANTHER" id="PTHR11624">
    <property type="entry name" value="DEHYDROGENASE RELATED"/>
    <property type="match status" value="1"/>
</dbReference>
<gene>
    <name evidence="5" type="ORF">L917_17203</name>
</gene>
<keyword evidence="2 4" id="KW-0560">Oxidoreductase</keyword>
<dbReference type="AlphaFoldDB" id="W2KC21"/>
<proteinExistence type="predicted"/>
<keyword evidence="3 4" id="KW-0786">Thiamine pyrophosphate</keyword>
<dbReference type="VEuPathDB" id="FungiDB:PPTG_17984"/>
<dbReference type="GO" id="GO:0006086">
    <property type="term" value="P:pyruvate decarboxylation to acetyl-CoA"/>
    <property type="evidence" value="ECO:0007669"/>
    <property type="project" value="InterPro"/>
</dbReference>
<dbReference type="InterPro" id="IPR029061">
    <property type="entry name" value="THDP-binding"/>
</dbReference>
<evidence type="ECO:0000256" key="2">
    <source>
        <dbReference type="ARBA" id="ARBA00023002"/>
    </source>
</evidence>
<sequence>MNMRDILSTSMGEELPCDVEVFLMGEEVAEYNGAYKISKGLRGGGEYGYKRIIDMPKTELGFSGLAVGAVHHNTKLI</sequence>
<evidence type="ECO:0000313" key="5">
    <source>
        <dbReference type="EMBL" id="ETL82678.1"/>
    </source>
</evidence>
<evidence type="ECO:0000256" key="1">
    <source>
        <dbReference type="ARBA" id="ARBA00001964"/>
    </source>
</evidence>
<dbReference type="GO" id="GO:0004739">
    <property type="term" value="F:pyruvate dehydrogenase (acetyl-transferring) activity"/>
    <property type="evidence" value="ECO:0007669"/>
    <property type="project" value="UniProtKB-UniRule"/>
</dbReference>
<dbReference type="PANTHER" id="PTHR11624:SF96">
    <property type="entry name" value="PYRUVATE DEHYDROGENASE E1 COMPONENT SUBUNIT BETA, MITOCHONDRIAL"/>
    <property type="match status" value="1"/>
</dbReference>
<evidence type="ECO:0000256" key="3">
    <source>
        <dbReference type="ARBA" id="ARBA00023052"/>
    </source>
</evidence>
<reference evidence="5" key="1">
    <citation type="submission" date="2013-11" db="EMBL/GenBank/DDBJ databases">
        <title>The Genome Sequence of Phytophthora parasitica CHvinca01.</title>
        <authorList>
            <consortium name="The Broad Institute Genomics Platform"/>
            <person name="Russ C."/>
            <person name="Tyler B."/>
            <person name="Panabieres F."/>
            <person name="Shan W."/>
            <person name="Tripathy S."/>
            <person name="Grunwald N."/>
            <person name="Machado M."/>
            <person name="Johnson C.S."/>
            <person name="Arredondo F."/>
            <person name="Hong C."/>
            <person name="Coffey M."/>
            <person name="Young S.K."/>
            <person name="Zeng Q."/>
            <person name="Gargeya S."/>
            <person name="Fitzgerald M."/>
            <person name="Abouelleil A."/>
            <person name="Alvarado L."/>
            <person name="Chapman S.B."/>
            <person name="Gainer-Dewar J."/>
            <person name="Goldberg J."/>
            <person name="Griggs A."/>
            <person name="Gujja S."/>
            <person name="Hansen M."/>
            <person name="Howarth C."/>
            <person name="Imamovic A."/>
            <person name="Ireland A."/>
            <person name="Larimer J."/>
            <person name="McCowan C."/>
            <person name="Murphy C."/>
            <person name="Pearson M."/>
            <person name="Poon T.W."/>
            <person name="Priest M."/>
            <person name="Roberts A."/>
            <person name="Saif S."/>
            <person name="Shea T."/>
            <person name="Sykes S."/>
            <person name="Wortman J."/>
            <person name="Nusbaum C."/>
            <person name="Birren B."/>
        </authorList>
    </citation>
    <scope>NUCLEOTIDE SEQUENCE [LARGE SCALE GENOMIC DNA]</scope>
    <source>
        <strain evidence="5">CHvinca01</strain>
    </source>
</reference>
<dbReference type="Gene3D" id="3.40.50.970">
    <property type="match status" value="1"/>
</dbReference>
<organism evidence="5">
    <name type="scientific">Phytophthora nicotianae</name>
    <name type="common">Potato buckeye rot agent</name>
    <name type="synonym">Phytophthora parasitica</name>
    <dbReference type="NCBI Taxonomy" id="4792"/>
    <lineage>
        <taxon>Eukaryota</taxon>
        <taxon>Sar</taxon>
        <taxon>Stramenopiles</taxon>
        <taxon>Oomycota</taxon>
        <taxon>Peronosporomycetes</taxon>
        <taxon>Peronosporales</taxon>
        <taxon>Peronosporaceae</taxon>
        <taxon>Phytophthora</taxon>
    </lineage>
</organism>
<protein>
    <recommendedName>
        <fullName evidence="4">Pyruvate dehydrogenase E1 component subunit beta</fullName>
        <ecNumber evidence="4">1.2.4.1</ecNumber>
    </recommendedName>
</protein>
<accession>W2KC21</accession>
<comment type="function">
    <text evidence="4">The pyruvate dehydrogenase complex catalyzes the overall conversion of pyruvate to acetyl-CoA and CO2.</text>
</comment>
<dbReference type="EMBL" id="KI682179">
    <property type="protein sequence ID" value="ETL82678.1"/>
    <property type="molecule type" value="Genomic_DNA"/>
</dbReference>
<comment type="catalytic activity">
    <reaction evidence="4">
        <text>N(6)-[(R)-lipoyl]-L-lysyl-[protein] + pyruvate + H(+) = N(6)-[(R)-S(8)-acetyldihydrolipoyl]-L-lysyl-[protein] + CO2</text>
        <dbReference type="Rhea" id="RHEA:19189"/>
        <dbReference type="Rhea" id="RHEA-COMP:10474"/>
        <dbReference type="Rhea" id="RHEA-COMP:10478"/>
        <dbReference type="ChEBI" id="CHEBI:15361"/>
        <dbReference type="ChEBI" id="CHEBI:15378"/>
        <dbReference type="ChEBI" id="CHEBI:16526"/>
        <dbReference type="ChEBI" id="CHEBI:83099"/>
        <dbReference type="ChEBI" id="CHEBI:83111"/>
        <dbReference type="EC" id="1.2.4.1"/>
    </reaction>
</comment>
<comment type="cofactor">
    <cofactor evidence="1 4">
        <name>thiamine diphosphate</name>
        <dbReference type="ChEBI" id="CHEBI:58937"/>
    </cofactor>
</comment>